<dbReference type="Pfam" id="PF17234">
    <property type="entry name" value="MPM1"/>
    <property type="match status" value="1"/>
</dbReference>
<evidence type="ECO:0000256" key="2">
    <source>
        <dbReference type="SAM" id="MobiDB-lite"/>
    </source>
</evidence>
<keyword evidence="4" id="KW-1185">Reference proteome</keyword>
<dbReference type="InterPro" id="IPR035187">
    <property type="entry name" value="Mpm1"/>
</dbReference>
<gene>
    <name evidence="3" type="ORF">J8A68_003003</name>
</gene>
<reference evidence="3 4" key="1">
    <citation type="journal article" date="2021" name="DNA Res.">
        <title>Genome analysis of Candida subhashii reveals its hybrid nature and dual mitochondrial genome conformations.</title>
        <authorList>
            <person name="Mixao V."/>
            <person name="Hegedusova E."/>
            <person name="Saus E."/>
            <person name="Pryszcz L.P."/>
            <person name="Cillingova A."/>
            <person name="Nosek J."/>
            <person name="Gabaldon T."/>
        </authorList>
    </citation>
    <scope>NUCLEOTIDE SEQUENCE [LARGE SCALE GENOMIC DNA]</scope>
    <source>
        <strain evidence="3 4">CBS 10753</strain>
    </source>
</reference>
<evidence type="ECO:0000256" key="1">
    <source>
        <dbReference type="SAM" id="Coils"/>
    </source>
</evidence>
<accession>A0A8J5QFB4</accession>
<protein>
    <recommendedName>
        <fullName evidence="5">Mitochondrial peculiar membrane protein 1</fullName>
    </recommendedName>
</protein>
<comment type="caution">
    <text evidence="3">The sequence shown here is derived from an EMBL/GenBank/DDBJ whole genome shotgun (WGS) entry which is preliminary data.</text>
</comment>
<dbReference type="AlphaFoldDB" id="A0A8J5QFB4"/>
<evidence type="ECO:0000313" key="3">
    <source>
        <dbReference type="EMBL" id="KAG7663456.1"/>
    </source>
</evidence>
<organism evidence="3 4">
    <name type="scientific">[Candida] subhashii</name>
    <dbReference type="NCBI Taxonomy" id="561895"/>
    <lineage>
        <taxon>Eukaryota</taxon>
        <taxon>Fungi</taxon>
        <taxon>Dikarya</taxon>
        <taxon>Ascomycota</taxon>
        <taxon>Saccharomycotina</taxon>
        <taxon>Pichiomycetes</taxon>
        <taxon>Debaryomycetaceae</taxon>
        <taxon>Spathaspora</taxon>
    </lineage>
</organism>
<dbReference type="EMBL" id="JAGSYN010000137">
    <property type="protein sequence ID" value="KAG7663456.1"/>
    <property type="molecule type" value="Genomic_DNA"/>
</dbReference>
<dbReference type="Proteomes" id="UP000694255">
    <property type="component" value="Unassembled WGS sequence"/>
</dbReference>
<proteinExistence type="predicted"/>
<keyword evidence="1" id="KW-0175">Coiled coil</keyword>
<dbReference type="GeneID" id="73469804"/>
<feature type="region of interest" description="Disordered" evidence="2">
    <location>
        <begin position="1"/>
        <end position="29"/>
    </location>
</feature>
<feature type="compositionally biased region" description="Basic and acidic residues" evidence="2">
    <location>
        <begin position="1"/>
        <end position="13"/>
    </location>
</feature>
<evidence type="ECO:0000313" key="4">
    <source>
        <dbReference type="Proteomes" id="UP000694255"/>
    </source>
</evidence>
<feature type="region of interest" description="Disordered" evidence="2">
    <location>
        <begin position="312"/>
        <end position="340"/>
    </location>
</feature>
<feature type="coiled-coil region" evidence="1">
    <location>
        <begin position="237"/>
        <end position="264"/>
    </location>
</feature>
<dbReference type="RefSeq" id="XP_049263688.1">
    <property type="nucleotide sequence ID" value="XM_049406812.1"/>
</dbReference>
<evidence type="ECO:0008006" key="5">
    <source>
        <dbReference type="Google" id="ProtNLM"/>
    </source>
</evidence>
<name>A0A8J5QFB4_9ASCO</name>
<feature type="compositionally biased region" description="Basic and acidic residues" evidence="2">
    <location>
        <begin position="323"/>
        <end position="340"/>
    </location>
</feature>
<dbReference type="OrthoDB" id="4044171at2759"/>
<sequence length="340" mass="39963">MCRRDRDQDDDKHDRHHRHHRYPWDDEDNRDKVTQSLDKIVSGVGTLANTVFDVSLDAGKEFNERARDWSNRIFHDVDNTIEDTRRIDPFEKSSNEFKFPSFYETRDAIQNTVASHPFLNDLWSQFPGMSGFSKGKTPFGYYAYKGPGIRTYNDCLEKNGKSIWDDKGYWRCLFPNSEVPVEMLNYKKEHLSNDILTKEDFMNAMKDASVQQGQPIDLKEKGTFFNTFEDFLNWKNNKYKEAQAKKLEQQKKWQEERKQQLISQNIDPATRFVVSSSVKSNMYTDSETNETRLVEVREECFDDGTCTTTKITKSKPFGSSEWAKVEEESSNDKSKGWFWK</sequence>